<dbReference type="SUPFAM" id="SSF49599">
    <property type="entry name" value="TRAF domain-like"/>
    <property type="match status" value="2"/>
</dbReference>
<evidence type="ECO:0000256" key="3">
    <source>
        <dbReference type="ARBA" id="ARBA00022499"/>
    </source>
</evidence>
<gene>
    <name evidence="17" type="primary">TRAF1</name>
</gene>
<evidence type="ECO:0000259" key="15">
    <source>
        <dbReference type="PROSITE" id="PS50145"/>
    </source>
</evidence>
<dbReference type="Gene3D" id="3.30.40.10">
    <property type="entry name" value="Zinc/RING finger domain, C3HC4 (zinc finger)"/>
    <property type="match status" value="1"/>
</dbReference>
<protein>
    <recommendedName>
        <fullName evidence="11">TNF receptor-associated factor</fullName>
        <ecNumber evidence="11">2.3.2.27</ecNumber>
    </recommendedName>
</protein>
<dbReference type="CTD" id="7185"/>
<comment type="subcellular location">
    <subcellularLocation>
        <location evidence="1 11">Cytoplasm</location>
    </subcellularLocation>
</comment>
<dbReference type="EC" id="2.3.2.27" evidence="11"/>
<dbReference type="InterPro" id="IPR032070">
    <property type="entry name" value="TRAF_BIRC3-bd"/>
</dbReference>
<dbReference type="SMART" id="SM00061">
    <property type="entry name" value="MATH"/>
    <property type="match status" value="1"/>
</dbReference>
<evidence type="ECO:0000259" key="14">
    <source>
        <dbReference type="PROSITE" id="PS50144"/>
    </source>
</evidence>
<dbReference type="InterPro" id="IPR008974">
    <property type="entry name" value="TRAF-like"/>
</dbReference>
<keyword evidence="10" id="KW-0175">Coiled coil</keyword>
<proteinExistence type="inferred from homology"/>
<evidence type="ECO:0000256" key="7">
    <source>
        <dbReference type="ARBA" id="ARBA00022771"/>
    </source>
</evidence>
<reference evidence="17" key="1">
    <citation type="submission" date="2025-08" db="UniProtKB">
        <authorList>
            <consortium name="RefSeq"/>
        </authorList>
    </citation>
    <scope>IDENTIFICATION</scope>
    <source>
        <tissue evidence="17">Blood</tissue>
    </source>
</reference>
<name>A0AA97KCT0_EUBMA</name>
<evidence type="ECO:0000256" key="11">
    <source>
        <dbReference type="PIRNR" id="PIRNR015614"/>
    </source>
</evidence>
<dbReference type="Pfam" id="PF16673">
    <property type="entry name" value="TRAF_BIRC3_bd"/>
    <property type="match status" value="1"/>
</dbReference>
<dbReference type="InterPro" id="IPR049342">
    <property type="entry name" value="TRAF1-6_MATH_dom"/>
</dbReference>
<evidence type="ECO:0000313" key="16">
    <source>
        <dbReference type="Proteomes" id="UP001190640"/>
    </source>
</evidence>
<dbReference type="GO" id="GO:0042981">
    <property type="term" value="P:regulation of apoptotic process"/>
    <property type="evidence" value="ECO:0007669"/>
    <property type="project" value="InterPro"/>
</dbReference>
<comment type="catalytic activity">
    <reaction evidence="11">
        <text>S-ubiquitinyl-[E2 ubiquitin-conjugating enzyme]-L-cysteine + [acceptor protein]-L-lysine = [E2 ubiquitin-conjugating enzyme]-L-cysteine + N(6)-ubiquitinyl-[acceptor protein]-L-lysine.</text>
        <dbReference type="EC" id="2.3.2.27"/>
    </reaction>
</comment>
<keyword evidence="8 11" id="KW-0862">Zinc</keyword>
<keyword evidence="16" id="KW-1185">Reference proteome</keyword>
<accession>A0AA97KCT0</accession>
<dbReference type="InterPro" id="IPR001841">
    <property type="entry name" value="Znf_RING"/>
</dbReference>
<feature type="zinc finger region" description="TRAF-type" evidence="12">
    <location>
        <begin position="131"/>
        <end position="182"/>
    </location>
</feature>
<dbReference type="GO" id="GO:0008270">
    <property type="term" value="F:zinc ion binding"/>
    <property type="evidence" value="ECO:0007669"/>
    <property type="project" value="UniProtKB-UniRule"/>
</dbReference>
<evidence type="ECO:0000256" key="6">
    <source>
        <dbReference type="ARBA" id="ARBA00022737"/>
    </source>
</evidence>
<evidence type="ECO:0000256" key="5">
    <source>
        <dbReference type="ARBA" id="ARBA00022723"/>
    </source>
</evidence>
<feature type="domain" description="RING-type" evidence="13">
    <location>
        <begin position="39"/>
        <end position="79"/>
    </location>
</feature>
<comment type="similarity">
    <text evidence="11">Belongs to the TNF receptor-associated factor family.</text>
</comment>
<dbReference type="GO" id="GO:0007165">
    <property type="term" value="P:signal transduction"/>
    <property type="evidence" value="ECO:0007669"/>
    <property type="project" value="InterPro"/>
</dbReference>
<dbReference type="RefSeq" id="XP_054854062.1">
    <property type="nucleotide sequence ID" value="XM_054998087.1"/>
</dbReference>
<dbReference type="InterPro" id="IPR001293">
    <property type="entry name" value="Znf_TRAF"/>
</dbReference>
<dbReference type="Gene3D" id="2.60.210.10">
    <property type="entry name" value="Apoptosis, Tumor Necrosis Factor Receptor Associated Protein 2, Chain A"/>
    <property type="match status" value="1"/>
</dbReference>
<dbReference type="PROSITE" id="PS50089">
    <property type="entry name" value="ZF_RING_2"/>
    <property type="match status" value="1"/>
</dbReference>
<dbReference type="Gene3D" id="1.20.5.110">
    <property type="match status" value="1"/>
</dbReference>
<dbReference type="GO" id="GO:0043122">
    <property type="term" value="P:regulation of canonical NF-kappaB signal transduction"/>
    <property type="evidence" value="ECO:0007669"/>
    <property type="project" value="TreeGrafter"/>
</dbReference>
<evidence type="ECO:0000256" key="4">
    <source>
        <dbReference type="ARBA" id="ARBA00022703"/>
    </source>
</evidence>
<dbReference type="GO" id="GO:0005164">
    <property type="term" value="F:tumor necrosis factor receptor binding"/>
    <property type="evidence" value="ECO:0007669"/>
    <property type="project" value="UniProtKB-UniRule"/>
</dbReference>
<evidence type="ECO:0000259" key="13">
    <source>
        <dbReference type="PROSITE" id="PS50089"/>
    </source>
</evidence>
<evidence type="ECO:0000256" key="1">
    <source>
        <dbReference type="ARBA" id="ARBA00004496"/>
    </source>
</evidence>
<evidence type="ECO:0000256" key="2">
    <source>
        <dbReference type="ARBA" id="ARBA00022490"/>
    </source>
</evidence>
<evidence type="ECO:0000256" key="8">
    <source>
        <dbReference type="ARBA" id="ARBA00022833"/>
    </source>
</evidence>
<keyword evidence="9" id="KW-0832">Ubl conjugation</keyword>
<dbReference type="GO" id="GO:0061630">
    <property type="term" value="F:ubiquitin protein ligase activity"/>
    <property type="evidence" value="ECO:0007669"/>
    <property type="project" value="UniProtKB-EC"/>
</dbReference>
<dbReference type="FunFam" id="2.60.210.10:FF:000001">
    <property type="entry name" value="TNF receptor-associated factor"/>
    <property type="match status" value="1"/>
</dbReference>
<keyword evidence="4" id="KW-0053">Apoptosis</keyword>
<dbReference type="InterPro" id="IPR018957">
    <property type="entry name" value="Znf_C3HC4_RING-type"/>
</dbReference>
<dbReference type="GeneID" id="129342373"/>
<dbReference type="Pfam" id="PF21355">
    <property type="entry name" value="TRAF-mep_MATH"/>
    <property type="match status" value="1"/>
</dbReference>
<evidence type="ECO:0000313" key="17">
    <source>
        <dbReference type="RefSeq" id="XP_054854062.1"/>
    </source>
</evidence>
<dbReference type="PANTHER" id="PTHR10131">
    <property type="entry name" value="TNF RECEPTOR ASSOCIATED FACTOR"/>
    <property type="match status" value="1"/>
</dbReference>
<organism evidence="16 17">
    <name type="scientific">Eublepharis macularius</name>
    <name type="common">Leopard gecko</name>
    <name type="synonym">Cyrtodactylus macularius</name>
    <dbReference type="NCBI Taxonomy" id="481883"/>
    <lineage>
        <taxon>Eukaryota</taxon>
        <taxon>Metazoa</taxon>
        <taxon>Chordata</taxon>
        <taxon>Craniata</taxon>
        <taxon>Vertebrata</taxon>
        <taxon>Euteleostomi</taxon>
        <taxon>Lepidosauria</taxon>
        <taxon>Squamata</taxon>
        <taxon>Bifurcata</taxon>
        <taxon>Gekkota</taxon>
        <taxon>Eublepharidae</taxon>
        <taxon>Eublepharinae</taxon>
        <taxon>Eublepharis</taxon>
    </lineage>
</organism>
<dbReference type="InterPro" id="IPR013083">
    <property type="entry name" value="Znf_RING/FYVE/PHD"/>
</dbReference>
<keyword evidence="3" id="KW-1017">Isopeptide bond</keyword>
<dbReference type="Pfam" id="PF00097">
    <property type="entry name" value="zf-C3HC4"/>
    <property type="match status" value="1"/>
</dbReference>
<sequence length="502" mass="55807">MAERRRGGGHVSSFPDAEPRPAGFPLGICAGAPEPKYLCSHCQGVLRAALQAPCGHRYCSACLAWIVRNHKNPLCLSCKEEDPNSVDEETLLSVEKAFSDAAINKEISELSVRCEVPGCTWIGIMKALEGHKITCEHALIPCHAGCGQTVTRKELTEHSQQECNLSAVSTGKEECRFSRVGCLFKGIRKERQEHEKNATGMHLVLLLQHAKQLKGNQLPAVGGTDSCFKVAKALNGIFLSLQLPQALDVDAFPGVPLYEGESRWQALLRRKVLPLLDSKLQVFENIVSVLSKEMDASRQKIVAFRGQRGLDQDTIRGLELKIADLQRCLAQKEVALSNLQQKLLLSAEASYNGIFLWKITDIHQKCYESLTGKMRSLQSPAFYTARYGYKLCLRLHLNGEGKGKGTHVSLFLVLLRGEYDALLEWPFEHKITFMLLDQNNGDRLVSTFHTDPTSASSQRPVTDMNEACGCPQFLSLAKFQSVKFTYLKDGTLFLKCIVEPFL</sequence>
<dbReference type="SUPFAM" id="SSF57850">
    <property type="entry name" value="RING/U-box"/>
    <property type="match status" value="1"/>
</dbReference>
<dbReference type="AlphaFoldDB" id="A0AA97KCT0"/>
<keyword evidence="5 11" id="KW-0479">Metal-binding</keyword>
<dbReference type="Pfam" id="PF02176">
    <property type="entry name" value="zf-TRAF"/>
    <property type="match status" value="1"/>
</dbReference>
<dbReference type="PROSITE" id="PS50145">
    <property type="entry name" value="ZF_TRAF"/>
    <property type="match status" value="1"/>
</dbReference>
<keyword evidence="7 12" id="KW-0863">Zinc-finger</keyword>
<keyword evidence="2 11" id="KW-0963">Cytoplasm</keyword>
<dbReference type="GO" id="GO:0005737">
    <property type="term" value="C:cytoplasm"/>
    <property type="evidence" value="ECO:0007669"/>
    <property type="project" value="UniProtKB-SubCell"/>
</dbReference>
<dbReference type="PANTHER" id="PTHR10131:SF96">
    <property type="entry name" value="TNF RECEPTOR-ASSOCIATED FACTOR 1"/>
    <property type="match status" value="1"/>
</dbReference>
<dbReference type="FunFam" id="3.30.40.10:FF:000189">
    <property type="entry name" value="TNF receptor-associated factor"/>
    <property type="match status" value="1"/>
</dbReference>
<dbReference type="InterPro" id="IPR002083">
    <property type="entry name" value="MATH/TRAF_dom"/>
</dbReference>
<dbReference type="GO" id="GO:0009898">
    <property type="term" value="C:cytoplasmic side of plasma membrane"/>
    <property type="evidence" value="ECO:0007669"/>
    <property type="project" value="TreeGrafter"/>
</dbReference>
<dbReference type="PROSITE" id="PS50144">
    <property type="entry name" value="MATH"/>
    <property type="match status" value="1"/>
</dbReference>
<dbReference type="PIRSF" id="PIRSF015614">
    <property type="entry name" value="TRAF"/>
    <property type="match status" value="1"/>
</dbReference>
<feature type="domain" description="MATH" evidence="14">
    <location>
        <begin position="352"/>
        <end position="498"/>
    </location>
</feature>
<dbReference type="InterPro" id="IPR012227">
    <property type="entry name" value="TNF_rcpt-assoc_TRAF_met"/>
</dbReference>
<evidence type="ECO:0000256" key="9">
    <source>
        <dbReference type="ARBA" id="ARBA00022843"/>
    </source>
</evidence>
<evidence type="ECO:0000256" key="10">
    <source>
        <dbReference type="ARBA" id="ARBA00023054"/>
    </source>
</evidence>
<dbReference type="InterPro" id="IPR017907">
    <property type="entry name" value="Znf_RING_CS"/>
</dbReference>
<dbReference type="PROSITE" id="PS00518">
    <property type="entry name" value="ZF_RING_1"/>
    <property type="match status" value="1"/>
</dbReference>
<dbReference type="KEGG" id="emc:129342373"/>
<feature type="domain" description="TRAF-type" evidence="15">
    <location>
        <begin position="131"/>
        <end position="182"/>
    </location>
</feature>
<evidence type="ECO:0000256" key="12">
    <source>
        <dbReference type="PROSITE-ProRule" id="PRU00207"/>
    </source>
</evidence>
<dbReference type="GO" id="GO:0006915">
    <property type="term" value="P:apoptotic process"/>
    <property type="evidence" value="ECO:0007669"/>
    <property type="project" value="UniProtKB-KW"/>
</dbReference>
<keyword evidence="6" id="KW-0677">Repeat</keyword>
<dbReference type="Proteomes" id="UP001190640">
    <property type="component" value="Chromosome 14"/>
</dbReference>
<keyword evidence="17" id="KW-0675">Receptor</keyword>